<reference evidence="2 3" key="1">
    <citation type="submission" date="2020-04" db="EMBL/GenBank/DDBJ databases">
        <title>MicrobeNet Type strains.</title>
        <authorList>
            <person name="Nicholson A.C."/>
        </authorList>
    </citation>
    <scope>NUCLEOTIDE SEQUENCE [LARGE SCALE GENOMIC DNA]</scope>
    <source>
        <strain evidence="2 3">ATCC BAA-14</strain>
    </source>
</reference>
<dbReference type="InterPro" id="IPR007396">
    <property type="entry name" value="TR_PAI2-type"/>
</dbReference>
<feature type="compositionally biased region" description="Basic and acidic residues" evidence="1">
    <location>
        <begin position="177"/>
        <end position="188"/>
    </location>
</feature>
<evidence type="ECO:0000256" key="1">
    <source>
        <dbReference type="SAM" id="MobiDB-lite"/>
    </source>
</evidence>
<name>A0A846WP91_9ACTN</name>
<dbReference type="Proteomes" id="UP000563898">
    <property type="component" value="Unassembled WGS sequence"/>
</dbReference>
<proteinExistence type="predicted"/>
<dbReference type="GeneID" id="90159209"/>
<feature type="region of interest" description="Disordered" evidence="1">
    <location>
        <begin position="170"/>
        <end position="212"/>
    </location>
</feature>
<sequence>MYVPPGFALSDEQIAEILDGPGLAQLVSVGASGLVVTPLPLIYDRPNARLLGHMAKANPHWREATTQTESVAIFPISDGYISPSLYATKAESGRVVPTWNYETVHVHGRLRFHTEHDWLHRQVSALTELHERSRDQPWAVTDAPAEFIDRQLSAIVGVELSITRWAGKAKMSQNQPERNRRSVVEHLSRSPIAADQAMARGIARRSADRRDG</sequence>
<evidence type="ECO:0000313" key="2">
    <source>
        <dbReference type="EMBL" id="NKY02806.1"/>
    </source>
</evidence>
<dbReference type="Pfam" id="PF04299">
    <property type="entry name" value="FMN_bind_2"/>
    <property type="match status" value="1"/>
</dbReference>
<dbReference type="Gene3D" id="2.30.110.10">
    <property type="entry name" value="Electron Transport, Fmn-binding Protein, Chain A"/>
    <property type="match status" value="1"/>
</dbReference>
<accession>A0A846WP91</accession>
<dbReference type="SUPFAM" id="SSF50475">
    <property type="entry name" value="FMN-binding split barrel"/>
    <property type="match status" value="1"/>
</dbReference>
<dbReference type="AlphaFoldDB" id="A0A846WP91"/>
<dbReference type="InterPro" id="IPR012349">
    <property type="entry name" value="Split_barrel_FMN-bd"/>
</dbReference>
<dbReference type="EMBL" id="JAAXPC010000007">
    <property type="protein sequence ID" value="NKY02806.1"/>
    <property type="molecule type" value="Genomic_DNA"/>
</dbReference>
<evidence type="ECO:0000313" key="3">
    <source>
        <dbReference type="Proteomes" id="UP000563898"/>
    </source>
</evidence>
<dbReference type="OMA" id="AKANPQW"/>
<gene>
    <name evidence="2" type="ORF">HGA05_14610</name>
</gene>
<comment type="caution">
    <text evidence="2">The sequence shown here is derived from an EMBL/GenBank/DDBJ whole genome shotgun (WGS) entry which is preliminary data.</text>
</comment>
<dbReference type="PANTHER" id="PTHR35802">
    <property type="entry name" value="PROTEASE SYNTHASE AND SPORULATION PROTEIN PAI 2"/>
    <property type="match status" value="1"/>
</dbReference>
<dbReference type="PANTHER" id="PTHR35802:SF1">
    <property type="entry name" value="PROTEASE SYNTHASE AND SPORULATION PROTEIN PAI 2"/>
    <property type="match status" value="1"/>
</dbReference>
<organism evidence="2 3">
    <name type="scientific">Gordonia polyisoprenivorans</name>
    <dbReference type="NCBI Taxonomy" id="84595"/>
    <lineage>
        <taxon>Bacteria</taxon>
        <taxon>Bacillati</taxon>
        <taxon>Actinomycetota</taxon>
        <taxon>Actinomycetes</taxon>
        <taxon>Mycobacteriales</taxon>
        <taxon>Gordoniaceae</taxon>
        <taxon>Gordonia</taxon>
    </lineage>
</organism>
<dbReference type="PIRSF" id="PIRSF010372">
    <property type="entry name" value="PaiB"/>
    <property type="match status" value="1"/>
</dbReference>
<protein>
    <submittedName>
        <fullName evidence="2">FMN-binding negative transcriptional regulator</fullName>
    </submittedName>
</protein>
<dbReference type="RefSeq" id="WP_006371124.1">
    <property type="nucleotide sequence ID" value="NZ_JAAXPC010000007.1"/>
</dbReference>